<evidence type="ECO:0000313" key="2">
    <source>
        <dbReference type="EMBL" id="KIY65694.1"/>
    </source>
</evidence>
<dbReference type="EMBL" id="KN880580">
    <property type="protein sequence ID" value="KIY65694.1"/>
    <property type="molecule type" value="Genomic_DNA"/>
</dbReference>
<accession>A0A0D7B6A1</accession>
<keyword evidence="3" id="KW-1185">Reference proteome</keyword>
<feature type="coiled-coil region" evidence="1">
    <location>
        <begin position="44"/>
        <end position="78"/>
    </location>
</feature>
<dbReference type="Proteomes" id="UP000054007">
    <property type="component" value="Unassembled WGS sequence"/>
</dbReference>
<keyword evidence="1" id="KW-0175">Coiled coil</keyword>
<gene>
    <name evidence="2" type="ORF">CYLTODRAFT_57129</name>
</gene>
<dbReference type="AlphaFoldDB" id="A0A0D7B6A1"/>
<dbReference type="OrthoDB" id="3365698at2759"/>
<name>A0A0D7B6A1_9AGAR</name>
<reference evidence="2 3" key="1">
    <citation type="journal article" date="2015" name="Fungal Genet. Biol.">
        <title>Evolution of novel wood decay mechanisms in Agaricales revealed by the genome sequences of Fistulina hepatica and Cylindrobasidium torrendii.</title>
        <authorList>
            <person name="Floudas D."/>
            <person name="Held B.W."/>
            <person name="Riley R."/>
            <person name="Nagy L.G."/>
            <person name="Koehler G."/>
            <person name="Ransdell A.S."/>
            <person name="Younus H."/>
            <person name="Chow J."/>
            <person name="Chiniquy J."/>
            <person name="Lipzen A."/>
            <person name="Tritt A."/>
            <person name="Sun H."/>
            <person name="Haridas S."/>
            <person name="LaButti K."/>
            <person name="Ohm R.A."/>
            <person name="Kues U."/>
            <person name="Blanchette R.A."/>
            <person name="Grigoriev I.V."/>
            <person name="Minto R.E."/>
            <person name="Hibbett D.S."/>
        </authorList>
    </citation>
    <scope>NUCLEOTIDE SEQUENCE [LARGE SCALE GENOMIC DNA]</scope>
    <source>
        <strain evidence="2 3">FP15055 ss-10</strain>
    </source>
</reference>
<dbReference type="STRING" id="1314674.A0A0D7B6A1"/>
<sequence length="228" mass="25028">MQFGCAGANTNIHATVSVPAVSVDISLPGPSGIRPSYGHSEADIELLESEVAALDADIATLSASLQALERQRQKASAHLHLHKGLLCRVHDLPTEILCQIFLYCLDSSDNAGSYDLFTRNRAYDGRTPPWDLTAVCHRWREVGLHMLRLWSAPTFVLGGSDKMYLFVDEEQQTEANCLTTVLRRAGNAPLTLDIDVVSQYTSNITSGTPSQELRPCISPAFRRGSWTT</sequence>
<evidence type="ECO:0000256" key="1">
    <source>
        <dbReference type="SAM" id="Coils"/>
    </source>
</evidence>
<evidence type="ECO:0000313" key="3">
    <source>
        <dbReference type="Proteomes" id="UP000054007"/>
    </source>
</evidence>
<proteinExistence type="predicted"/>
<protein>
    <submittedName>
        <fullName evidence="2">Uncharacterized protein</fullName>
    </submittedName>
</protein>
<organism evidence="2 3">
    <name type="scientific">Cylindrobasidium torrendii FP15055 ss-10</name>
    <dbReference type="NCBI Taxonomy" id="1314674"/>
    <lineage>
        <taxon>Eukaryota</taxon>
        <taxon>Fungi</taxon>
        <taxon>Dikarya</taxon>
        <taxon>Basidiomycota</taxon>
        <taxon>Agaricomycotina</taxon>
        <taxon>Agaricomycetes</taxon>
        <taxon>Agaricomycetidae</taxon>
        <taxon>Agaricales</taxon>
        <taxon>Marasmiineae</taxon>
        <taxon>Physalacriaceae</taxon>
        <taxon>Cylindrobasidium</taxon>
    </lineage>
</organism>